<dbReference type="InterPro" id="IPR017978">
    <property type="entry name" value="GPCR_3_C"/>
</dbReference>
<evidence type="ECO:0000256" key="11">
    <source>
        <dbReference type="SAM" id="Phobius"/>
    </source>
</evidence>
<evidence type="ECO:0000256" key="5">
    <source>
        <dbReference type="ARBA" id="ARBA00023040"/>
    </source>
</evidence>
<evidence type="ECO:0000259" key="12">
    <source>
        <dbReference type="PROSITE" id="PS50259"/>
    </source>
</evidence>
<keyword evidence="2" id="KW-1003">Cell membrane</keyword>
<evidence type="ECO:0000256" key="2">
    <source>
        <dbReference type="ARBA" id="ARBA00022475"/>
    </source>
</evidence>
<sequence>MVDIIILATWHIIDPIKKERRELSPQVDGEEDDLEIIPILEYCSCSHMTIWIGTVYAFKGLLLVVGCFLAWETRHVTMPALNDSKYIGMSVYNIVIMCISGAAISVLISHKVDASFRAEADRVKERSEGRGEESKGLHGQETSNEFRRTVKMEC</sequence>
<evidence type="ECO:0000256" key="3">
    <source>
        <dbReference type="ARBA" id="ARBA00022692"/>
    </source>
</evidence>
<gene>
    <name evidence="13" type="ORF">DGYR_LOCUS3006</name>
</gene>
<dbReference type="PRINTS" id="PR01176">
    <property type="entry name" value="GABABRECEPTR"/>
</dbReference>
<dbReference type="EMBL" id="CAJFCJ010000005">
    <property type="protein sequence ID" value="CAD5114120.1"/>
    <property type="molecule type" value="Genomic_DNA"/>
</dbReference>
<keyword evidence="3 11" id="KW-0812">Transmembrane</keyword>
<name>A0A7I8VEH2_9ANNE</name>
<dbReference type="InterPro" id="IPR017979">
    <property type="entry name" value="GPCR_3_CS"/>
</dbReference>
<evidence type="ECO:0000256" key="10">
    <source>
        <dbReference type="SAM" id="MobiDB-lite"/>
    </source>
</evidence>
<dbReference type="PROSITE" id="PS00981">
    <property type="entry name" value="G_PROTEIN_RECEP_F3_3"/>
    <property type="match status" value="1"/>
</dbReference>
<feature type="region of interest" description="Disordered" evidence="10">
    <location>
        <begin position="123"/>
        <end position="154"/>
    </location>
</feature>
<evidence type="ECO:0000313" key="13">
    <source>
        <dbReference type="EMBL" id="CAD5114120.1"/>
    </source>
</evidence>
<dbReference type="AlphaFoldDB" id="A0A7I8VEH2"/>
<accession>A0A7I8VEH2</accession>
<dbReference type="Pfam" id="PF00003">
    <property type="entry name" value="7tm_3"/>
    <property type="match status" value="1"/>
</dbReference>
<keyword evidence="14" id="KW-1185">Reference proteome</keyword>
<keyword evidence="4 11" id="KW-1133">Transmembrane helix</keyword>
<comment type="caution">
    <text evidence="13">The sequence shown here is derived from an EMBL/GenBank/DDBJ whole genome shotgun (WGS) entry which is preliminary data.</text>
</comment>
<keyword evidence="9" id="KW-0807">Transducer</keyword>
<dbReference type="InterPro" id="IPR002455">
    <property type="entry name" value="GPCR3_GABA-B"/>
</dbReference>
<dbReference type="GO" id="GO:0038039">
    <property type="term" value="C:G protein-coupled receptor heterodimeric complex"/>
    <property type="evidence" value="ECO:0007669"/>
    <property type="project" value="TreeGrafter"/>
</dbReference>
<evidence type="ECO:0000256" key="4">
    <source>
        <dbReference type="ARBA" id="ARBA00022989"/>
    </source>
</evidence>
<evidence type="ECO:0000256" key="1">
    <source>
        <dbReference type="ARBA" id="ARBA00004651"/>
    </source>
</evidence>
<feature type="domain" description="G-protein coupled receptors family 3 profile" evidence="12">
    <location>
        <begin position="1"/>
        <end position="99"/>
    </location>
</feature>
<dbReference type="OrthoDB" id="2150267at2759"/>
<evidence type="ECO:0000256" key="8">
    <source>
        <dbReference type="ARBA" id="ARBA00023180"/>
    </source>
</evidence>
<dbReference type="PANTHER" id="PTHR10519">
    <property type="entry name" value="GABA-B RECEPTOR"/>
    <property type="match status" value="1"/>
</dbReference>
<dbReference type="PROSITE" id="PS50259">
    <property type="entry name" value="G_PROTEIN_RECEP_F3_4"/>
    <property type="match status" value="1"/>
</dbReference>
<keyword evidence="7" id="KW-0675">Receptor</keyword>
<dbReference type="PANTHER" id="PTHR10519:SF74">
    <property type="entry name" value="GAMMA-AMINOBUTYRIC ACID TYPE B RECEPTOR SUBUNIT 2"/>
    <property type="match status" value="1"/>
</dbReference>
<proteinExistence type="predicted"/>
<organism evidence="13 14">
    <name type="scientific">Dimorphilus gyrociliatus</name>
    <dbReference type="NCBI Taxonomy" id="2664684"/>
    <lineage>
        <taxon>Eukaryota</taxon>
        <taxon>Metazoa</taxon>
        <taxon>Spiralia</taxon>
        <taxon>Lophotrochozoa</taxon>
        <taxon>Annelida</taxon>
        <taxon>Polychaeta</taxon>
        <taxon>Polychaeta incertae sedis</taxon>
        <taxon>Dinophilidae</taxon>
        <taxon>Dimorphilus</taxon>
    </lineage>
</organism>
<keyword evidence="8" id="KW-0325">Glycoprotein</keyword>
<feature type="transmembrane region" description="Helical" evidence="11">
    <location>
        <begin position="50"/>
        <end position="71"/>
    </location>
</feature>
<reference evidence="13 14" key="1">
    <citation type="submission" date="2020-08" db="EMBL/GenBank/DDBJ databases">
        <authorList>
            <person name="Hejnol A."/>
        </authorList>
    </citation>
    <scope>NUCLEOTIDE SEQUENCE [LARGE SCALE GENOMIC DNA]</scope>
</reference>
<evidence type="ECO:0000256" key="9">
    <source>
        <dbReference type="ARBA" id="ARBA00023224"/>
    </source>
</evidence>
<keyword evidence="6 11" id="KW-0472">Membrane</keyword>
<feature type="transmembrane region" description="Helical" evidence="11">
    <location>
        <begin position="91"/>
        <end position="108"/>
    </location>
</feature>
<evidence type="ECO:0000256" key="7">
    <source>
        <dbReference type="ARBA" id="ARBA00023170"/>
    </source>
</evidence>
<keyword evidence="5" id="KW-0297">G-protein coupled receptor</keyword>
<dbReference type="Proteomes" id="UP000549394">
    <property type="component" value="Unassembled WGS sequence"/>
</dbReference>
<dbReference type="GO" id="GO:0007214">
    <property type="term" value="P:gamma-aminobutyric acid signaling pathway"/>
    <property type="evidence" value="ECO:0007669"/>
    <property type="project" value="TreeGrafter"/>
</dbReference>
<evidence type="ECO:0000313" key="14">
    <source>
        <dbReference type="Proteomes" id="UP000549394"/>
    </source>
</evidence>
<dbReference type="GO" id="GO:0004965">
    <property type="term" value="F:G protein-coupled GABA receptor activity"/>
    <property type="evidence" value="ECO:0007669"/>
    <property type="project" value="InterPro"/>
</dbReference>
<evidence type="ECO:0000256" key="6">
    <source>
        <dbReference type="ARBA" id="ARBA00023136"/>
    </source>
</evidence>
<comment type="subcellular location">
    <subcellularLocation>
        <location evidence="1">Cell membrane</location>
        <topology evidence="1">Multi-pass membrane protein</topology>
    </subcellularLocation>
</comment>
<protein>
    <submittedName>
        <fullName evidence="13">DgyrCDS3266</fullName>
    </submittedName>
</protein>